<name>A0A7D9F1F1_PARCT</name>
<dbReference type="OrthoDB" id="443682at2759"/>
<dbReference type="PROSITE" id="PS01360">
    <property type="entry name" value="ZF_MYND_1"/>
    <property type="match status" value="1"/>
</dbReference>
<gene>
    <name evidence="1" type="ORF">PACLA_8A083092</name>
</gene>
<accession>A0A7D9F1F1</accession>
<protein>
    <submittedName>
        <fullName evidence="1">Programmed cell death 2-like</fullName>
    </submittedName>
</protein>
<evidence type="ECO:0000313" key="2">
    <source>
        <dbReference type="Proteomes" id="UP001152795"/>
    </source>
</evidence>
<comment type="caution">
    <text evidence="1">The sequence shown here is derived from an EMBL/GenBank/DDBJ whole genome shotgun (WGS) entry which is preliminary data.</text>
</comment>
<dbReference type="InterPro" id="IPR002893">
    <property type="entry name" value="Znf_MYND"/>
</dbReference>
<organism evidence="1 2">
    <name type="scientific">Paramuricea clavata</name>
    <name type="common">Red gorgonian</name>
    <name type="synonym">Violescent sea-whip</name>
    <dbReference type="NCBI Taxonomy" id="317549"/>
    <lineage>
        <taxon>Eukaryota</taxon>
        <taxon>Metazoa</taxon>
        <taxon>Cnidaria</taxon>
        <taxon>Anthozoa</taxon>
        <taxon>Octocorallia</taxon>
        <taxon>Malacalcyonacea</taxon>
        <taxon>Plexauridae</taxon>
        <taxon>Paramuricea</taxon>
    </lineage>
</organism>
<dbReference type="PANTHER" id="PTHR12298">
    <property type="entry name" value="PCDC2 PROGRAMMED CELL DEATH PROTEIN 2 -RELATED"/>
    <property type="match status" value="1"/>
</dbReference>
<dbReference type="AlphaFoldDB" id="A0A7D9F1F1"/>
<dbReference type="PANTHER" id="PTHR12298:SF4">
    <property type="entry name" value="PROGRAMMED CELL DEATH PROTEIN 2"/>
    <property type="match status" value="1"/>
</dbReference>
<reference evidence="1" key="1">
    <citation type="submission" date="2020-04" db="EMBL/GenBank/DDBJ databases">
        <authorList>
            <person name="Alioto T."/>
            <person name="Alioto T."/>
            <person name="Gomez Garrido J."/>
        </authorList>
    </citation>
    <scope>NUCLEOTIDE SEQUENCE</scope>
    <source>
        <strain evidence="1">A484AB</strain>
    </source>
</reference>
<dbReference type="Pfam" id="PF01753">
    <property type="entry name" value="zf-MYND"/>
    <property type="match status" value="1"/>
</dbReference>
<dbReference type="SUPFAM" id="SSF144232">
    <property type="entry name" value="HIT/MYND zinc finger-like"/>
    <property type="match status" value="1"/>
</dbReference>
<keyword evidence="2" id="KW-1185">Reference proteome</keyword>
<dbReference type="GO" id="GO:0005634">
    <property type="term" value="C:nucleus"/>
    <property type="evidence" value="ECO:0007669"/>
    <property type="project" value="TreeGrafter"/>
</dbReference>
<evidence type="ECO:0000313" key="1">
    <source>
        <dbReference type="EMBL" id="CAB4020722.1"/>
    </source>
</evidence>
<dbReference type="Gene3D" id="6.10.140.2220">
    <property type="match status" value="1"/>
</dbReference>
<dbReference type="Proteomes" id="UP001152795">
    <property type="component" value="Unassembled WGS sequence"/>
</dbReference>
<proteinExistence type="predicted"/>
<sequence length="205" mass="22922">MAAKHVEISDIAAKNLVENAVELGFVEKVENPVVLTTPFFPSKIGGKPAWLALTGLPSQILCKNCEKQMVFLLQVYVPSEDEKSSSYHRTVFVFCCRNGACYTLNCNKCFTAFRCQLTRENEFYPTNFSFQEQDKIFQEFKDRKAGVGSGWTKLCKVCGCRGGKLCGKCHGVHYCSKEHQAVDWKTGHKLVCGTGGQNTNQAGRW</sequence>
<dbReference type="PROSITE" id="PS50865">
    <property type="entry name" value="ZF_MYND_2"/>
    <property type="match status" value="1"/>
</dbReference>
<dbReference type="EMBL" id="CACRXK020011093">
    <property type="protein sequence ID" value="CAB4020722.1"/>
    <property type="molecule type" value="Genomic_DNA"/>
</dbReference>